<dbReference type="Pfam" id="PF06186">
    <property type="entry name" value="DUF992"/>
    <property type="match status" value="1"/>
</dbReference>
<accession>A0A916QTH7</accession>
<comment type="caution">
    <text evidence="2">The sequence shown here is derived from an EMBL/GenBank/DDBJ whole genome shotgun (WGS) entry which is preliminary data.</text>
</comment>
<organism evidence="2 3">
    <name type="scientific">Neptunicoccus cionae</name>
    <dbReference type="NCBI Taxonomy" id="2035344"/>
    <lineage>
        <taxon>Bacteria</taxon>
        <taxon>Pseudomonadati</taxon>
        <taxon>Pseudomonadota</taxon>
        <taxon>Alphaproteobacteria</taxon>
        <taxon>Rhodobacterales</taxon>
        <taxon>Paracoccaceae</taxon>
        <taxon>Neptunicoccus</taxon>
    </lineage>
</organism>
<dbReference type="InterPro" id="IPR009333">
    <property type="entry name" value="DUF992"/>
</dbReference>
<feature type="chain" id="PRO_5037916522" description="DUF992 domain-containing protein" evidence="1">
    <location>
        <begin position="25"/>
        <end position="178"/>
    </location>
</feature>
<feature type="signal peptide" evidence="1">
    <location>
        <begin position="1"/>
        <end position="24"/>
    </location>
</feature>
<name>A0A916QTH7_9RHOB</name>
<proteinExistence type="predicted"/>
<reference evidence="2" key="2">
    <citation type="submission" date="2020-09" db="EMBL/GenBank/DDBJ databases">
        <authorList>
            <person name="Sun Q."/>
            <person name="Zhou Y."/>
        </authorList>
    </citation>
    <scope>NUCLEOTIDE SEQUENCE</scope>
    <source>
        <strain evidence="2">CGMCC 1.15880</strain>
    </source>
</reference>
<protein>
    <recommendedName>
        <fullName evidence="4">DUF992 domain-containing protein</fullName>
    </recommendedName>
</protein>
<keyword evidence="3" id="KW-1185">Reference proteome</keyword>
<gene>
    <name evidence="2" type="ORF">GCM10011498_07450</name>
</gene>
<dbReference type="RefSeq" id="WP_188671025.1">
    <property type="nucleotide sequence ID" value="NZ_BMKA01000001.1"/>
</dbReference>
<dbReference type="EMBL" id="BMKA01000001">
    <property type="protein sequence ID" value="GGA09910.1"/>
    <property type="molecule type" value="Genomic_DNA"/>
</dbReference>
<evidence type="ECO:0000313" key="2">
    <source>
        <dbReference type="EMBL" id="GGA09910.1"/>
    </source>
</evidence>
<dbReference type="AlphaFoldDB" id="A0A916QTH7"/>
<evidence type="ECO:0000313" key="3">
    <source>
        <dbReference type="Proteomes" id="UP000628017"/>
    </source>
</evidence>
<evidence type="ECO:0008006" key="4">
    <source>
        <dbReference type="Google" id="ProtNLM"/>
    </source>
</evidence>
<keyword evidence="1" id="KW-0732">Signal</keyword>
<dbReference type="Proteomes" id="UP000628017">
    <property type="component" value="Unassembled WGS sequence"/>
</dbReference>
<reference evidence="2" key="1">
    <citation type="journal article" date="2014" name="Int. J. Syst. Evol. Microbiol.">
        <title>Complete genome sequence of Corynebacterium casei LMG S-19264T (=DSM 44701T), isolated from a smear-ripened cheese.</title>
        <authorList>
            <consortium name="US DOE Joint Genome Institute (JGI-PGF)"/>
            <person name="Walter F."/>
            <person name="Albersmeier A."/>
            <person name="Kalinowski J."/>
            <person name="Ruckert C."/>
        </authorList>
    </citation>
    <scope>NUCLEOTIDE SEQUENCE</scope>
    <source>
        <strain evidence="2">CGMCC 1.15880</strain>
    </source>
</reference>
<evidence type="ECO:0000256" key="1">
    <source>
        <dbReference type="SAM" id="SignalP"/>
    </source>
</evidence>
<sequence>MTRTFAKTATATLIAAAMPLVAVADGGTAEESTKTELQAPMNWDNKVQVGELICEQEDRENLIVFSKAKFDCSYTSAETGNVEHYVGTATKVGVDLTAQKVETMVWYVFAPTSGLEAGGLEGNFIGATADASIGAGGGGHVLVGGLDRSFALQPAAFSGTTGIGASIGVEKFNLDYAG</sequence>